<evidence type="ECO:0000313" key="3">
    <source>
        <dbReference type="Proteomes" id="UP000564964"/>
    </source>
</evidence>
<evidence type="ECO:0000259" key="1">
    <source>
        <dbReference type="Pfam" id="PF01850"/>
    </source>
</evidence>
<evidence type="ECO:0000313" key="2">
    <source>
        <dbReference type="EMBL" id="HIH16657.1"/>
    </source>
</evidence>
<gene>
    <name evidence="2" type="ORF">HA252_04600</name>
</gene>
<feature type="domain" description="PIN" evidence="1">
    <location>
        <begin position="7"/>
        <end position="127"/>
    </location>
</feature>
<dbReference type="EMBL" id="DUGH01000111">
    <property type="protein sequence ID" value="HIH16657.1"/>
    <property type="molecule type" value="Genomic_DNA"/>
</dbReference>
<organism evidence="2 3">
    <name type="scientific">Candidatus Iainarchaeum sp</name>
    <dbReference type="NCBI Taxonomy" id="3101447"/>
    <lineage>
        <taxon>Archaea</taxon>
        <taxon>Candidatus Iainarchaeota</taxon>
        <taxon>Candidatus Iainarchaeia</taxon>
        <taxon>Candidatus Iainarchaeales</taxon>
        <taxon>Candidatus Iainarchaeaceae</taxon>
        <taxon>Candidatus Iainarchaeum</taxon>
    </lineage>
</organism>
<dbReference type="Gene3D" id="3.40.50.1010">
    <property type="entry name" value="5'-nuclease"/>
    <property type="match status" value="1"/>
</dbReference>
<protein>
    <submittedName>
        <fullName evidence="2">Type II toxin-antitoxin system VapC family toxin</fullName>
    </submittedName>
</protein>
<accession>A0A7J4JL67</accession>
<dbReference type="Pfam" id="PF01850">
    <property type="entry name" value="PIN"/>
    <property type="match status" value="1"/>
</dbReference>
<dbReference type="InterPro" id="IPR002716">
    <property type="entry name" value="PIN_dom"/>
</dbReference>
<dbReference type="SUPFAM" id="SSF88723">
    <property type="entry name" value="PIN domain-like"/>
    <property type="match status" value="1"/>
</dbReference>
<name>A0A7J4JL67_9ARCH</name>
<sequence>MGEKLDYVIDTSAWVEYLLGTSRGGKVKHLLETPGNRFFTMDCCVAEVYAWAKRQGADFGELLRAIKSDSSIIQADLNDWIEAADLRDELRKGGGKTSLMDAVQVIMTRRLGARNLSADYDFKQVKKAKLI</sequence>
<dbReference type="InterPro" id="IPR029060">
    <property type="entry name" value="PIN-like_dom_sf"/>
</dbReference>
<comment type="caution">
    <text evidence="2">The sequence shown here is derived from an EMBL/GenBank/DDBJ whole genome shotgun (WGS) entry which is preliminary data.</text>
</comment>
<reference evidence="3" key="1">
    <citation type="journal article" date="2020" name="bioRxiv">
        <title>A rank-normalized archaeal taxonomy based on genome phylogeny resolves widespread incomplete and uneven classifications.</title>
        <authorList>
            <person name="Rinke C."/>
            <person name="Chuvochina M."/>
            <person name="Mussig A.J."/>
            <person name="Chaumeil P.-A."/>
            <person name="Waite D.W."/>
            <person name="Whitman W.B."/>
            <person name="Parks D.H."/>
            <person name="Hugenholtz P."/>
        </authorList>
    </citation>
    <scope>NUCLEOTIDE SEQUENCE [LARGE SCALE GENOMIC DNA]</scope>
</reference>
<dbReference type="Proteomes" id="UP000564964">
    <property type="component" value="Unassembled WGS sequence"/>
</dbReference>
<proteinExistence type="predicted"/>
<dbReference type="AlphaFoldDB" id="A0A7J4JL67"/>